<feature type="signal peptide" evidence="1">
    <location>
        <begin position="1"/>
        <end position="26"/>
    </location>
</feature>
<name>A0ABY8C0Y8_9MICO</name>
<organism evidence="2 3">
    <name type="scientific">Microbacterium horticulturae</name>
    <dbReference type="NCBI Taxonomy" id="3028316"/>
    <lineage>
        <taxon>Bacteria</taxon>
        <taxon>Bacillati</taxon>
        <taxon>Actinomycetota</taxon>
        <taxon>Actinomycetes</taxon>
        <taxon>Micrococcales</taxon>
        <taxon>Microbacteriaceae</taxon>
        <taxon>Microbacterium</taxon>
    </lineage>
</organism>
<dbReference type="EMBL" id="CP119108">
    <property type="protein sequence ID" value="WEG10104.1"/>
    <property type="molecule type" value="Genomic_DNA"/>
</dbReference>
<accession>A0ABY8C0Y8</accession>
<evidence type="ECO:0000313" key="2">
    <source>
        <dbReference type="EMBL" id="WEG10104.1"/>
    </source>
</evidence>
<dbReference type="Proteomes" id="UP001214553">
    <property type="component" value="Chromosome"/>
</dbReference>
<protein>
    <submittedName>
        <fullName evidence="2">Uncharacterized protein</fullName>
    </submittedName>
</protein>
<keyword evidence="3" id="KW-1185">Reference proteome</keyword>
<evidence type="ECO:0000256" key="1">
    <source>
        <dbReference type="SAM" id="SignalP"/>
    </source>
</evidence>
<proteinExistence type="predicted"/>
<reference evidence="2 3" key="1">
    <citation type="submission" date="2023-03" db="EMBL/GenBank/DDBJ databases">
        <title>Genome sequence of Microbacterium sp. KACC 23027.</title>
        <authorList>
            <person name="Kim S."/>
            <person name="Heo J."/>
            <person name="Kwon S.-W."/>
        </authorList>
    </citation>
    <scope>NUCLEOTIDE SEQUENCE [LARGE SCALE GENOMIC DNA]</scope>
    <source>
        <strain evidence="2 3">KACC 23027</strain>
    </source>
</reference>
<evidence type="ECO:0000313" key="3">
    <source>
        <dbReference type="Proteomes" id="UP001214553"/>
    </source>
</evidence>
<dbReference type="RefSeq" id="WP_275279424.1">
    <property type="nucleotide sequence ID" value="NZ_CP119108.1"/>
</dbReference>
<gene>
    <name evidence="2" type="ORF">PU630_06005</name>
</gene>
<feature type="chain" id="PRO_5045583911" evidence="1">
    <location>
        <begin position="27"/>
        <end position="286"/>
    </location>
</feature>
<sequence length="286" mass="30273">MMIARRVIALAVSVVTAVLTAGSFLATDAAWTDSSYVTVQATAAGSTDPTPIGPLTPGDETIIGIPDWNVPDENSWGFCSTFTVSTESSEPVTWSVIIDMTRAPYAGATMQGDASYTKLRGMWPAKVVADPDDDSQALLVGESGQETVVAGQPRSVGICIDNPLIRPPGDSSWYDVSVEHGTSWGAPEACLDVTFTGKQDLDTYPFYFGWETTLDLSEPLALLADAGVTPDGIAWSPDPSQGYNYNATALDDGRVPTKYRLTSGLADSIRGTESFTLTACVRGHTG</sequence>
<keyword evidence="1" id="KW-0732">Signal</keyword>